<dbReference type="InterPro" id="IPR041492">
    <property type="entry name" value="HAD_2"/>
</dbReference>
<dbReference type="RefSeq" id="WP_014681148.1">
    <property type="nucleotide sequence ID" value="NC_017770.1"/>
</dbReference>
<keyword evidence="3" id="KW-0479">Metal-binding</keyword>
<keyword evidence="7" id="KW-1185">Reference proteome</keyword>
<keyword evidence="4" id="KW-0460">Magnesium</keyword>
<gene>
    <name evidence="6" type="ordered locus">Solca_2899</name>
</gene>
<dbReference type="eggNOG" id="COG0637">
    <property type="taxonomic scope" value="Bacteria"/>
</dbReference>
<evidence type="ECO:0000313" key="7">
    <source>
        <dbReference type="Proteomes" id="UP000007590"/>
    </source>
</evidence>
<dbReference type="GO" id="GO:0046872">
    <property type="term" value="F:metal ion binding"/>
    <property type="evidence" value="ECO:0007669"/>
    <property type="project" value="UniProtKB-KW"/>
</dbReference>
<comment type="similarity">
    <text evidence="2">Belongs to the HAD-like hydrolase superfamily. CbbY/CbbZ/Gph/YieH family.</text>
</comment>
<evidence type="ECO:0000256" key="1">
    <source>
        <dbReference type="ARBA" id="ARBA00001946"/>
    </source>
</evidence>
<dbReference type="Proteomes" id="UP000007590">
    <property type="component" value="Chromosome"/>
</dbReference>
<evidence type="ECO:0000313" key="6">
    <source>
        <dbReference type="EMBL" id="AFD07921.1"/>
    </source>
</evidence>
<dbReference type="PANTHER" id="PTHR46193">
    <property type="entry name" value="6-PHOSPHOGLUCONATE PHOSPHATASE"/>
    <property type="match status" value="1"/>
</dbReference>
<dbReference type="Gene3D" id="1.10.150.240">
    <property type="entry name" value="Putative phosphatase, domain 2"/>
    <property type="match status" value="1"/>
</dbReference>
<dbReference type="SFLD" id="SFLDS00003">
    <property type="entry name" value="Haloacid_Dehalogenase"/>
    <property type="match status" value="1"/>
</dbReference>
<reference evidence="6" key="1">
    <citation type="submission" date="2012-02" db="EMBL/GenBank/DDBJ databases">
        <title>The complete genome of Solitalea canadensis DSM 3403.</title>
        <authorList>
            <consortium name="US DOE Joint Genome Institute (JGI-PGF)"/>
            <person name="Lucas S."/>
            <person name="Copeland A."/>
            <person name="Lapidus A."/>
            <person name="Glavina del Rio T."/>
            <person name="Dalin E."/>
            <person name="Tice H."/>
            <person name="Bruce D."/>
            <person name="Goodwin L."/>
            <person name="Pitluck S."/>
            <person name="Peters L."/>
            <person name="Ovchinnikova G."/>
            <person name="Lu M."/>
            <person name="Kyrpides N."/>
            <person name="Mavromatis K."/>
            <person name="Ivanova N."/>
            <person name="Brettin T."/>
            <person name="Detter J.C."/>
            <person name="Han C."/>
            <person name="Larimer F."/>
            <person name="Land M."/>
            <person name="Hauser L."/>
            <person name="Markowitz V."/>
            <person name="Cheng J.-F."/>
            <person name="Hugenholtz P."/>
            <person name="Woyke T."/>
            <person name="Wu D."/>
            <person name="Spring S."/>
            <person name="Schroeder M."/>
            <person name="Kopitz M."/>
            <person name="Brambilla E."/>
            <person name="Klenk H.-P."/>
            <person name="Eisen J.A."/>
        </authorList>
    </citation>
    <scope>NUCLEOTIDE SEQUENCE</scope>
    <source>
        <strain evidence="6">DSM 3403</strain>
    </source>
</reference>
<dbReference type="InterPro" id="IPR023198">
    <property type="entry name" value="PGP-like_dom2"/>
</dbReference>
<dbReference type="InterPro" id="IPR036412">
    <property type="entry name" value="HAD-like_sf"/>
</dbReference>
<dbReference type="SUPFAM" id="SSF56784">
    <property type="entry name" value="HAD-like"/>
    <property type="match status" value="1"/>
</dbReference>
<evidence type="ECO:0000256" key="3">
    <source>
        <dbReference type="ARBA" id="ARBA00022723"/>
    </source>
</evidence>
<organism evidence="6 7">
    <name type="scientific">Solitalea canadensis (strain ATCC 29591 / DSM 3403 / JCM 21819 / LMG 8368 / NBRC 15130 / NCIMB 12057 / USAM 9D)</name>
    <name type="common">Flexibacter canadensis</name>
    <dbReference type="NCBI Taxonomy" id="929556"/>
    <lineage>
        <taxon>Bacteria</taxon>
        <taxon>Pseudomonadati</taxon>
        <taxon>Bacteroidota</taxon>
        <taxon>Sphingobacteriia</taxon>
        <taxon>Sphingobacteriales</taxon>
        <taxon>Sphingobacteriaceae</taxon>
        <taxon>Solitalea</taxon>
    </lineage>
</organism>
<dbReference type="Gene3D" id="3.40.50.1000">
    <property type="entry name" value="HAD superfamily/HAD-like"/>
    <property type="match status" value="1"/>
</dbReference>
<evidence type="ECO:0000256" key="2">
    <source>
        <dbReference type="ARBA" id="ARBA00006171"/>
    </source>
</evidence>
<dbReference type="PANTHER" id="PTHR46193:SF18">
    <property type="entry name" value="HEXITOL PHOSPHATASE B"/>
    <property type="match status" value="1"/>
</dbReference>
<dbReference type="HOGENOM" id="CLU_045011_13_2_10"/>
<name>H8KWC9_SOLCM</name>
<dbReference type="InterPro" id="IPR006439">
    <property type="entry name" value="HAD-SF_hydro_IA"/>
</dbReference>
<dbReference type="EMBL" id="CP003349">
    <property type="protein sequence ID" value="AFD07921.1"/>
    <property type="molecule type" value="Genomic_DNA"/>
</dbReference>
<dbReference type="CDD" id="cd07505">
    <property type="entry name" value="HAD_BPGM-like"/>
    <property type="match status" value="1"/>
</dbReference>
<proteinExistence type="inferred from homology"/>
<evidence type="ECO:0000256" key="5">
    <source>
        <dbReference type="ARBA" id="ARBA00023277"/>
    </source>
</evidence>
<dbReference type="InterPro" id="IPR023214">
    <property type="entry name" value="HAD_sf"/>
</dbReference>
<protein>
    <submittedName>
        <fullName evidence="6">Haloacid dehalogenase superfamily protein, subfamily IA, variant 3 with third motif having DD or ED</fullName>
    </submittedName>
</protein>
<dbReference type="SFLD" id="SFLDG01129">
    <property type="entry name" value="C1.5:_HAD__Beta-PGM__Phosphata"/>
    <property type="match status" value="1"/>
</dbReference>
<evidence type="ECO:0000256" key="4">
    <source>
        <dbReference type="ARBA" id="ARBA00022842"/>
    </source>
</evidence>
<dbReference type="SFLD" id="SFLDG01135">
    <property type="entry name" value="C1.5.6:_HAD__Beta-PGM__Phospha"/>
    <property type="match status" value="1"/>
</dbReference>
<dbReference type="OrthoDB" id="9797743at2"/>
<dbReference type="NCBIfam" id="TIGR01509">
    <property type="entry name" value="HAD-SF-IA-v3"/>
    <property type="match status" value="1"/>
</dbReference>
<dbReference type="AlphaFoldDB" id="H8KWC9"/>
<comment type="cofactor">
    <cofactor evidence="1">
        <name>Mg(2+)</name>
        <dbReference type="ChEBI" id="CHEBI:18420"/>
    </cofactor>
</comment>
<dbReference type="GO" id="GO:0003824">
    <property type="term" value="F:catalytic activity"/>
    <property type="evidence" value="ECO:0007669"/>
    <property type="project" value="UniProtKB-ARBA"/>
</dbReference>
<sequence>MSKAFLFDMNGTMINDMPFHSVAWFDILNNDLNAGLTKAEVDKQMYGKNDELLVRVFGAGRFTQEEMDAISLKKEKRYQKAFLSHLKLIDGLDNFLRTTEAAQVKMAIGTAAIPINIDFVLDGLNIRHYFSTIVSANDVAESKPNPEVFLKCAALLDAKPEDCIVFEDAPKGVEAARNAGMKTVVINTVMHTKDEFEQYDNVIAFIDSYNELDVEKLLA</sequence>
<dbReference type="InterPro" id="IPR051600">
    <property type="entry name" value="Beta-PGM-like"/>
</dbReference>
<dbReference type="STRING" id="929556.Solca_2899"/>
<dbReference type="KEGG" id="scn:Solca_2899"/>
<dbReference type="Pfam" id="PF13419">
    <property type="entry name" value="HAD_2"/>
    <property type="match status" value="1"/>
</dbReference>
<keyword evidence="5" id="KW-0119">Carbohydrate metabolism</keyword>
<accession>H8KWC9</accession>